<dbReference type="PROSITE" id="PS51194">
    <property type="entry name" value="HELICASE_CTER"/>
    <property type="match status" value="1"/>
</dbReference>
<evidence type="ECO:0000313" key="7">
    <source>
        <dbReference type="EMBL" id="MBB3926610.1"/>
    </source>
</evidence>
<feature type="region of interest" description="Disordered" evidence="5">
    <location>
        <begin position="867"/>
        <end position="982"/>
    </location>
</feature>
<keyword evidence="4" id="KW-0067">ATP-binding</keyword>
<keyword evidence="2 7" id="KW-0378">Hydrolase</keyword>
<protein>
    <submittedName>
        <fullName evidence="7">ATP-dependent RNA helicase SUPV3L1/SUV3</fullName>
        <ecNumber evidence="7">3.6.4.13</ecNumber>
    </submittedName>
</protein>
<dbReference type="EC" id="3.6.4.13" evidence="7"/>
<evidence type="ECO:0000313" key="8">
    <source>
        <dbReference type="Proteomes" id="UP000571950"/>
    </source>
</evidence>
<feature type="compositionally biased region" description="Basic and acidic residues" evidence="5">
    <location>
        <begin position="905"/>
        <end position="918"/>
    </location>
</feature>
<dbReference type="SMART" id="SM00490">
    <property type="entry name" value="HELICc"/>
    <property type="match status" value="1"/>
</dbReference>
<feature type="compositionally biased region" description="Low complexity" evidence="5">
    <location>
        <begin position="785"/>
        <end position="811"/>
    </location>
</feature>
<dbReference type="Gene3D" id="3.40.50.300">
    <property type="entry name" value="P-loop containing nucleotide triphosphate hydrolases"/>
    <property type="match status" value="2"/>
</dbReference>
<keyword evidence="3 7" id="KW-0347">Helicase</keyword>
<comment type="caution">
    <text evidence="7">The sequence shown here is derived from an EMBL/GenBank/DDBJ whole genome shotgun (WGS) entry which is preliminary data.</text>
</comment>
<dbReference type="SUPFAM" id="SSF52540">
    <property type="entry name" value="P-loop containing nucleoside triphosphate hydrolases"/>
    <property type="match status" value="1"/>
</dbReference>
<reference evidence="7 8" key="1">
    <citation type="submission" date="2020-08" db="EMBL/GenBank/DDBJ databases">
        <title>Genomic Encyclopedia of Type Strains, Phase IV (KMG-IV): sequencing the most valuable type-strain genomes for metagenomic binning, comparative biology and taxonomic classification.</title>
        <authorList>
            <person name="Goeker M."/>
        </authorList>
    </citation>
    <scope>NUCLEOTIDE SEQUENCE [LARGE SCALE GENOMIC DNA]</scope>
    <source>
        <strain evidence="7 8">DSM 26189</strain>
    </source>
</reference>
<evidence type="ECO:0000256" key="4">
    <source>
        <dbReference type="ARBA" id="ARBA00022840"/>
    </source>
</evidence>
<proteinExistence type="predicted"/>
<dbReference type="InterPro" id="IPR001650">
    <property type="entry name" value="Helicase_C-like"/>
</dbReference>
<sequence length="982" mass="106121">MMGFPLRLLAREVYDRVVAIKGPGEVALITGEEKIGPPGARWVLCTAESMPLDRDFAFVALDEAQLGVDPERGHIFTDRMLRARGREETMILGSAALAPMVRALLPDAEIISRPRFSTLSYAGARKLSRLPRRSAIVAFSAEEVYAVAEMLRRLRGGAAVVMGALSPSTRNAQVRMFMDGEVDYLVATDAIGMGLNLDVSHVAFASLRKFDGQRTRRLTIAEMAQIAGRAGRHHQDGTFGSLGGEEGEAGFRPEEIAAIEDHRFPPLDWLFWRDGTPPMDSVDALIAGLEARPGRPELRAAPQAVDLAVLKTMADSAAVRDRARGPAQVRRLWDVCGLPDFQKLGADHHARMVSRLWRYRSEGSGHVPRDWFAQHVARLDNVQGDVDTLSGRIAAARTWSYIAHRPDWLEHPAEMAERTRALEEKLSDALHAALTQRFVDRRTSLLLRDIGQKRDDLPFDVDTDGTVHVDGEALGRLEGFRFLVDPLARASDRKLLLAAAERRLGKKLTVKAEELIAAPDGEFALIAAPGTDPRIAWREEPVATLHAGPSLLSPEIRADKAISALGQDVQNRVVARLQAWMKAQQERHLAPLLRILDLSTQAETPAVVRALFIQLADAGGIIARADLDDALALLDKEQRQLVRKAGFTIGVLDIYHHALLKPGAALWRLALSAVKRGKPMLPLPQAGAVLLVLKDREEQMGARHAGYRGFGDTQVRIDMVERIARGGHEAIAKNERYDVTSPFIVSLGLSDQLFGHIMRNAGFRPVTPRGTDEGVAGEAVDAAPEGEAAAVPAGEAGAPEAVSEAEAPAAVEARDEPAGVAEAEPAAETAPTEAVVAEEAGETVDAEATDIAAEVVDTEAAAPELAEAEAAPAEAEVQPAQGANWVFRGRRKPRDRHPAAAPEGGRGKRRDDRREGPRPARGQGGGRDEEGRGRSGAPRGDRKGGPRRESGSPRPLIHRSEPERPAGGGAFAGLAALLGRDE</sequence>
<dbReference type="GO" id="GO:0003724">
    <property type="term" value="F:RNA helicase activity"/>
    <property type="evidence" value="ECO:0007669"/>
    <property type="project" value="UniProtKB-EC"/>
</dbReference>
<dbReference type="InterPro" id="IPR027417">
    <property type="entry name" value="P-loop_NTPase"/>
</dbReference>
<dbReference type="GO" id="GO:0005524">
    <property type="term" value="F:ATP binding"/>
    <property type="evidence" value="ECO:0007669"/>
    <property type="project" value="UniProtKB-KW"/>
</dbReference>
<dbReference type="AlphaFoldDB" id="A0A7W6FQ73"/>
<evidence type="ECO:0000256" key="5">
    <source>
        <dbReference type="SAM" id="MobiDB-lite"/>
    </source>
</evidence>
<name>A0A7W6FQ73_9SPHN</name>
<feature type="compositionally biased region" description="Low complexity" evidence="5">
    <location>
        <begin position="867"/>
        <end position="876"/>
    </location>
</feature>
<feature type="compositionally biased region" description="Low complexity" evidence="5">
    <location>
        <begin position="818"/>
        <end position="838"/>
    </location>
</feature>
<dbReference type="EMBL" id="JACIDT010000007">
    <property type="protein sequence ID" value="MBB3926610.1"/>
    <property type="molecule type" value="Genomic_DNA"/>
</dbReference>
<dbReference type="PANTHER" id="PTHR12131">
    <property type="entry name" value="ATP-DEPENDENT RNA AND DNA HELICASE"/>
    <property type="match status" value="1"/>
</dbReference>
<dbReference type="Pfam" id="PF22527">
    <property type="entry name" value="DEXQc_Suv3"/>
    <property type="match status" value="1"/>
</dbReference>
<dbReference type="InterPro" id="IPR055206">
    <property type="entry name" value="DEXQc_SUV3"/>
</dbReference>
<keyword evidence="1" id="KW-0547">Nucleotide-binding</keyword>
<dbReference type="InterPro" id="IPR050699">
    <property type="entry name" value="RNA-DNA_Helicase"/>
</dbReference>
<evidence type="ECO:0000256" key="1">
    <source>
        <dbReference type="ARBA" id="ARBA00022741"/>
    </source>
</evidence>
<organism evidence="7 8">
    <name type="scientific">Sphingobium jiangsuense</name>
    <dbReference type="NCBI Taxonomy" id="870476"/>
    <lineage>
        <taxon>Bacteria</taxon>
        <taxon>Pseudomonadati</taxon>
        <taxon>Pseudomonadota</taxon>
        <taxon>Alphaproteobacteria</taxon>
        <taxon>Sphingomonadales</taxon>
        <taxon>Sphingomonadaceae</taxon>
        <taxon>Sphingobium</taxon>
    </lineage>
</organism>
<feature type="compositionally biased region" description="Basic and acidic residues" evidence="5">
    <location>
        <begin position="926"/>
        <end position="951"/>
    </location>
</feature>
<dbReference type="Proteomes" id="UP000571950">
    <property type="component" value="Unassembled WGS sequence"/>
</dbReference>
<evidence type="ECO:0000256" key="3">
    <source>
        <dbReference type="ARBA" id="ARBA00022806"/>
    </source>
</evidence>
<evidence type="ECO:0000259" key="6">
    <source>
        <dbReference type="PROSITE" id="PS51194"/>
    </source>
</evidence>
<dbReference type="Pfam" id="PF00271">
    <property type="entry name" value="Helicase_C"/>
    <property type="match status" value="1"/>
</dbReference>
<gene>
    <name evidence="7" type="ORF">GGR43_002330</name>
</gene>
<feature type="compositionally biased region" description="Low complexity" evidence="5">
    <location>
        <begin position="972"/>
        <end position="982"/>
    </location>
</feature>
<dbReference type="PANTHER" id="PTHR12131:SF1">
    <property type="entry name" value="ATP-DEPENDENT RNA HELICASE SUPV3L1, MITOCHONDRIAL-RELATED"/>
    <property type="match status" value="1"/>
</dbReference>
<dbReference type="GO" id="GO:0016787">
    <property type="term" value="F:hydrolase activity"/>
    <property type="evidence" value="ECO:0007669"/>
    <property type="project" value="UniProtKB-KW"/>
</dbReference>
<keyword evidence="8" id="KW-1185">Reference proteome</keyword>
<evidence type="ECO:0000256" key="2">
    <source>
        <dbReference type="ARBA" id="ARBA00022801"/>
    </source>
</evidence>
<feature type="domain" description="Helicase C-terminal" evidence="6">
    <location>
        <begin position="122"/>
        <end position="284"/>
    </location>
</feature>
<accession>A0A7W6FQ73</accession>
<feature type="region of interest" description="Disordered" evidence="5">
    <location>
        <begin position="785"/>
        <end position="843"/>
    </location>
</feature>